<keyword evidence="1" id="KW-0812">Transmembrane</keyword>
<feature type="transmembrane region" description="Helical" evidence="1">
    <location>
        <begin position="41"/>
        <end position="58"/>
    </location>
</feature>
<protein>
    <recommendedName>
        <fullName evidence="2">Zinc-ribbon domain-containing protein</fullName>
    </recommendedName>
</protein>
<name>A0A2Z5PFW4_METMI</name>
<keyword evidence="1" id="KW-1133">Transmembrane helix</keyword>
<dbReference type="EMBL" id="AP011528">
    <property type="protein sequence ID" value="BAP62140.1"/>
    <property type="molecule type" value="Genomic_DNA"/>
</dbReference>
<organism evidence="3 4">
    <name type="scientific">Methanococcus maripaludis OS7</name>
    <dbReference type="NCBI Taxonomy" id="637915"/>
    <lineage>
        <taxon>Archaea</taxon>
        <taxon>Methanobacteriati</taxon>
        <taxon>Methanobacteriota</taxon>
        <taxon>Methanomada group</taxon>
        <taxon>Methanococci</taxon>
        <taxon>Methanococcales</taxon>
        <taxon>Methanococcaceae</taxon>
        <taxon>Methanococcus</taxon>
    </lineage>
</organism>
<evidence type="ECO:0000313" key="4">
    <source>
        <dbReference type="Proteomes" id="UP000263689"/>
    </source>
</evidence>
<evidence type="ECO:0000313" key="3">
    <source>
        <dbReference type="EMBL" id="BAP62140.1"/>
    </source>
</evidence>
<feature type="transmembrane region" description="Helical" evidence="1">
    <location>
        <begin position="65"/>
        <end position="93"/>
    </location>
</feature>
<keyword evidence="1" id="KW-0472">Membrane</keyword>
<sequence length="112" mass="12419">MGVYMETKFCSECGEEINKNAEICPKCGVRVMVPKAEKNPGVAAVLSFLFVGLGQIYNGQIGKGLVFIVVQIINIFLIFLVIGFITYPLFWIFGIYDAYDTAKKINNGEIIV</sequence>
<dbReference type="Pfam" id="PF13240">
    <property type="entry name" value="Zn_Ribbon_1"/>
    <property type="match status" value="1"/>
</dbReference>
<proteinExistence type="predicted"/>
<accession>A0A2Z5PFW4</accession>
<dbReference type="InterPro" id="IPR026870">
    <property type="entry name" value="Zinc_ribbon_dom"/>
</dbReference>
<dbReference type="Proteomes" id="UP000263689">
    <property type="component" value="Chromosome"/>
</dbReference>
<evidence type="ECO:0000259" key="2">
    <source>
        <dbReference type="Pfam" id="PF13240"/>
    </source>
</evidence>
<evidence type="ECO:0000256" key="1">
    <source>
        <dbReference type="SAM" id="Phobius"/>
    </source>
</evidence>
<dbReference type="KEGG" id="mmao:MMOS7_00540"/>
<reference evidence="3 4" key="1">
    <citation type="submission" date="2009-06" db="EMBL/GenBank/DDBJ databases">
        <title>Molecular Evidence for Microbiologically Influenced Corrosion from genome of Methanogen.</title>
        <authorList>
            <person name="Ito N."/>
            <person name="Tsurumaru H."/>
            <person name="Shimizu A."/>
            <person name="Harada T."/>
            <person name="Hosoyama A."/>
            <person name="Horikawa H."/>
            <person name="Wakai S."/>
            <person name="Sasaki K."/>
            <person name="Nishijima K."/>
            <person name="Ataku H."/>
            <person name="Yamazaki J."/>
            <person name="Mise M."/>
            <person name="Yamazaki S."/>
            <person name="Tanikawa S."/>
            <person name="Harayama S."/>
            <person name="Fujita N."/>
        </authorList>
    </citation>
    <scope>NUCLEOTIDE SEQUENCE [LARGE SCALE GENOMIC DNA]</scope>
    <source>
        <strain evidence="4">OS7 ( NBRC 103642)</strain>
    </source>
</reference>
<feature type="domain" description="Zinc-ribbon" evidence="2">
    <location>
        <begin position="9"/>
        <end position="28"/>
    </location>
</feature>
<dbReference type="AlphaFoldDB" id="A0A2Z5PFW4"/>
<gene>
    <name evidence="3" type="ORF">MMOS7_00540</name>
</gene>